<feature type="signal peptide" evidence="2">
    <location>
        <begin position="1"/>
        <end position="20"/>
    </location>
</feature>
<feature type="compositionally biased region" description="Acidic residues" evidence="1">
    <location>
        <begin position="434"/>
        <end position="455"/>
    </location>
</feature>
<proteinExistence type="predicted"/>
<dbReference type="InterPro" id="IPR050490">
    <property type="entry name" value="Bact_solute-bd_prot1"/>
</dbReference>
<sequence length="455" mass="48964">MRTQAACAVAMVLIAGFGTACEGDATDPGAEPTGASGESVELEFLAYGADDEVAAYESMVQRFNDDNPGVEVRLETAANQDEARRVLASGDVPDVFLASRRDLVGIAEAGINQPLDELLDSRGVDFGDLYKRDALLAFSLDSRLQCMPYGASPMVMYYNTDLVDFEEMAAQELPVSGNPLRWNFDQFAAAAEFAARRGTKGVHIDPTLQGLAPFVYSGGGELFDDPRQPTTLTLTDEATQGALGRTMQLLRRGRITLSPRQLRQESALRRFKDGRLGMIAGFRGLVPELREVEGLSFDVMPMPVLESETTVGDVSGICLAADSASTSAAADFVVHAISAESVAEVTEAGYLVPASNEVAESEAFLQRDRLPAHAEVFNRSVRDIVIPPLLESLPALEKAVHDDLYRLFYARVIAIDEIAAAIDEASRVVIDPEAAAEQDAEQDSESGETPTDESS</sequence>
<reference evidence="3" key="1">
    <citation type="submission" date="2020-09" db="EMBL/GenBank/DDBJ databases">
        <title>Nocardioides sp. strain MJB4 16S ribosomal RNA gene Genome sequencing and assembly.</title>
        <authorList>
            <person name="Kim I."/>
        </authorList>
    </citation>
    <scope>NUCLEOTIDE SEQUENCE</scope>
    <source>
        <strain evidence="3">MJB4</strain>
    </source>
</reference>
<dbReference type="Pfam" id="PF13416">
    <property type="entry name" value="SBP_bac_8"/>
    <property type="match status" value="1"/>
</dbReference>
<protein>
    <submittedName>
        <fullName evidence="3">Extracellular solute-binding protein</fullName>
    </submittedName>
</protein>
<evidence type="ECO:0000313" key="4">
    <source>
        <dbReference type="Proteomes" id="UP000616839"/>
    </source>
</evidence>
<dbReference type="Gene3D" id="3.40.190.10">
    <property type="entry name" value="Periplasmic binding protein-like II"/>
    <property type="match status" value="1"/>
</dbReference>
<dbReference type="PANTHER" id="PTHR43649:SF12">
    <property type="entry name" value="DIACETYLCHITOBIOSE BINDING PROTEIN DASA"/>
    <property type="match status" value="1"/>
</dbReference>
<comment type="caution">
    <text evidence="3">The sequence shown here is derived from an EMBL/GenBank/DDBJ whole genome shotgun (WGS) entry which is preliminary data.</text>
</comment>
<dbReference type="PANTHER" id="PTHR43649">
    <property type="entry name" value="ARABINOSE-BINDING PROTEIN-RELATED"/>
    <property type="match status" value="1"/>
</dbReference>
<dbReference type="PROSITE" id="PS51257">
    <property type="entry name" value="PROKAR_LIPOPROTEIN"/>
    <property type="match status" value="1"/>
</dbReference>
<feature type="chain" id="PRO_5038898200" evidence="2">
    <location>
        <begin position="21"/>
        <end position="455"/>
    </location>
</feature>
<keyword evidence="2" id="KW-0732">Signal</keyword>
<keyword evidence="4" id="KW-1185">Reference proteome</keyword>
<organism evidence="3 4">
    <name type="scientific">Nocardioides donggukensis</name>
    <dbReference type="NCBI Taxonomy" id="2774019"/>
    <lineage>
        <taxon>Bacteria</taxon>
        <taxon>Bacillati</taxon>
        <taxon>Actinomycetota</taxon>
        <taxon>Actinomycetes</taxon>
        <taxon>Propionibacteriales</taxon>
        <taxon>Nocardioidaceae</taxon>
        <taxon>Nocardioides</taxon>
    </lineage>
</organism>
<dbReference type="InterPro" id="IPR006059">
    <property type="entry name" value="SBP"/>
</dbReference>
<dbReference type="Proteomes" id="UP000616839">
    <property type="component" value="Unassembled WGS sequence"/>
</dbReference>
<evidence type="ECO:0000256" key="1">
    <source>
        <dbReference type="SAM" id="MobiDB-lite"/>
    </source>
</evidence>
<dbReference type="SUPFAM" id="SSF53850">
    <property type="entry name" value="Periplasmic binding protein-like II"/>
    <property type="match status" value="1"/>
</dbReference>
<evidence type="ECO:0000313" key="3">
    <source>
        <dbReference type="EMBL" id="MBD8870533.1"/>
    </source>
</evidence>
<dbReference type="AlphaFoldDB" id="A0A927K7P7"/>
<evidence type="ECO:0000256" key="2">
    <source>
        <dbReference type="SAM" id="SignalP"/>
    </source>
</evidence>
<feature type="region of interest" description="Disordered" evidence="1">
    <location>
        <begin position="432"/>
        <end position="455"/>
    </location>
</feature>
<dbReference type="EMBL" id="JACYXZ010000003">
    <property type="protein sequence ID" value="MBD8870533.1"/>
    <property type="molecule type" value="Genomic_DNA"/>
</dbReference>
<dbReference type="RefSeq" id="WP_192143820.1">
    <property type="nucleotide sequence ID" value="NZ_JACYXZ010000003.1"/>
</dbReference>
<name>A0A927K7P7_9ACTN</name>
<gene>
    <name evidence="3" type="ORF">IE331_12935</name>
</gene>
<accession>A0A927K7P7</accession>